<evidence type="ECO:0000256" key="3">
    <source>
        <dbReference type="ARBA" id="ARBA00022692"/>
    </source>
</evidence>
<feature type="transmembrane region" description="Helical" evidence="6">
    <location>
        <begin position="186"/>
        <end position="205"/>
    </location>
</feature>
<dbReference type="GO" id="GO:0005886">
    <property type="term" value="C:plasma membrane"/>
    <property type="evidence" value="ECO:0007669"/>
    <property type="project" value="TreeGrafter"/>
</dbReference>
<dbReference type="GO" id="GO:0022857">
    <property type="term" value="F:transmembrane transporter activity"/>
    <property type="evidence" value="ECO:0007669"/>
    <property type="project" value="InterPro"/>
</dbReference>
<dbReference type="Pfam" id="PF07690">
    <property type="entry name" value="MFS_1"/>
    <property type="match status" value="1"/>
</dbReference>
<evidence type="ECO:0000256" key="2">
    <source>
        <dbReference type="ARBA" id="ARBA00022448"/>
    </source>
</evidence>
<feature type="transmembrane region" description="Helical" evidence="6">
    <location>
        <begin position="414"/>
        <end position="435"/>
    </location>
</feature>
<evidence type="ECO:0000256" key="5">
    <source>
        <dbReference type="ARBA" id="ARBA00023136"/>
    </source>
</evidence>
<dbReference type="GO" id="GO:0012505">
    <property type="term" value="C:endomembrane system"/>
    <property type="evidence" value="ECO:0007669"/>
    <property type="project" value="UniProtKB-SubCell"/>
</dbReference>
<feature type="transmembrane region" description="Helical" evidence="6">
    <location>
        <begin position="513"/>
        <end position="534"/>
    </location>
</feature>
<evidence type="ECO:0000256" key="1">
    <source>
        <dbReference type="ARBA" id="ARBA00004127"/>
    </source>
</evidence>
<feature type="transmembrane region" description="Helical" evidence="6">
    <location>
        <begin position="323"/>
        <end position="348"/>
    </location>
</feature>
<feature type="transmembrane region" description="Helical" evidence="6">
    <location>
        <begin position="158"/>
        <end position="179"/>
    </location>
</feature>
<dbReference type="STRING" id="1754191.A0A1Y1VAN0"/>
<feature type="transmembrane region" description="Helical" evidence="6">
    <location>
        <begin position="390"/>
        <end position="408"/>
    </location>
</feature>
<dbReference type="InterPro" id="IPR020846">
    <property type="entry name" value="MFS_dom"/>
</dbReference>
<evidence type="ECO:0000259" key="7">
    <source>
        <dbReference type="PROSITE" id="PS50850"/>
    </source>
</evidence>
<gene>
    <name evidence="8" type="ORF">BCR36DRAFT_352101</name>
</gene>
<feature type="transmembrane region" description="Helical" evidence="6">
    <location>
        <begin position="129"/>
        <end position="152"/>
    </location>
</feature>
<dbReference type="Gene3D" id="1.20.1250.20">
    <property type="entry name" value="MFS general substrate transporter like domains"/>
    <property type="match status" value="1"/>
</dbReference>
<evidence type="ECO:0000256" key="6">
    <source>
        <dbReference type="SAM" id="Phobius"/>
    </source>
</evidence>
<name>A0A1Y1VAN0_9FUNG</name>
<reference evidence="8 9" key="1">
    <citation type="submission" date="2016-08" db="EMBL/GenBank/DDBJ databases">
        <title>Genomes of anaerobic fungi encode conserved fungal cellulosomes for biomass hydrolysis.</title>
        <authorList>
            <consortium name="DOE Joint Genome Institute"/>
            <person name="Haitjema C.H."/>
            <person name="Gilmore S.P."/>
            <person name="Henske J.K."/>
            <person name="Solomon K.V."/>
            <person name="De Groot R."/>
            <person name="Kuo A."/>
            <person name="Mondo S.J."/>
            <person name="Salamov A.A."/>
            <person name="Labutti K."/>
            <person name="Zhao Z."/>
            <person name="Chiniquy J."/>
            <person name="Barry K."/>
            <person name="Brewer H.M."/>
            <person name="Purvine S.O."/>
            <person name="Wright A.T."/>
            <person name="Boxma B."/>
            <person name="Van Alen T."/>
            <person name="Hackstein J.H."/>
            <person name="Baker S.E."/>
            <person name="Grigoriev I.V."/>
            <person name="O'Malley M.A."/>
        </authorList>
    </citation>
    <scope>NUCLEOTIDE SEQUENCE [LARGE SCALE GENOMIC DNA]</scope>
    <source>
        <strain evidence="9">finn</strain>
    </source>
</reference>
<keyword evidence="5 6" id="KW-0472">Membrane</keyword>
<accession>A0A1Y1VAN0</accession>
<keyword evidence="3 6" id="KW-0812">Transmembrane</keyword>
<comment type="subcellular location">
    <subcellularLocation>
        <location evidence="1">Endomembrane system</location>
        <topology evidence="1">Multi-pass membrane protein</topology>
    </subcellularLocation>
</comment>
<proteinExistence type="predicted"/>
<feature type="transmembrane region" description="Helical" evidence="6">
    <location>
        <begin position="253"/>
        <end position="273"/>
    </location>
</feature>
<evidence type="ECO:0000256" key="4">
    <source>
        <dbReference type="ARBA" id="ARBA00022989"/>
    </source>
</evidence>
<keyword evidence="4 6" id="KW-1133">Transmembrane helix</keyword>
<organism evidence="8 9">
    <name type="scientific">Piromyces finnis</name>
    <dbReference type="NCBI Taxonomy" id="1754191"/>
    <lineage>
        <taxon>Eukaryota</taxon>
        <taxon>Fungi</taxon>
        <taxon>Fungi incertae sedis</taxon>
        <taxon>Chytridiomycota</taxon>
        <taxon>Chytridiomycota incertae sedis</taxon>
        <taxon>Neocallimastigomycetes</taxon>
        <taxon>Neocallimastigales</taxon>
        <taxon>Neocallimastigaceae</taxon>
        <taxon>Piromyces</taxon>
    </lineage>
</organism>
<keyword evidence="2" id="KW-0813">Transport</keyword>
<feature type="transmembrane region" description="Helical" evidence="6">
    <location>
        <begin position="354"/>
        <end position="378"/>
    </location>
</feature>
<protein>
    <submittedName>
        <fullName evidence="8">MFS general substrate transporter</fullName>
    </submittedName>
</protein>
<dbReference type="EMBL" id="MCFH01000020">
    <property type="protein sequence ID" value="ORX50745.1"/>
    <property type="molecule type" value="Genomic_DNA"/>
</dbReference>
<dbReference type="PANTHER" id="PTHR23501">
    <property type="entry name" value="MAJOR FACILITATOR SUPERFAMILY"/>
    <property type="match status" value="1"/>
</dbReference>
<dbReference type="AlphaFoldDB" id="A0A1Y1VAN0"/>
<dbReference type="SUPFAM" id="SSF103473">
    <property type="entry name" value="MFS general substrate transporter"/>
    <property type="match status" value="1"/>
</dbReference>
<evidence type="ECO:0000313" key="9">
    <source>
        <dbReference type="Proteomes" id="UP000193719"/>
    </source>
</evidence>
<feature type="transmembrane region" description="Helical" evidence="6">
    <location>
        <begin position="447"/>
        <end position="470"/>
    </location>
</feature>
<dbReference type="PANTHER" id="PTHR23501:SF191">
    <property type="entry name" value="VACUOLAR BASIC AMINO ACID TRANSPORTER 4"/>
    <property type="match status" value="1"/>
</dbReference>
<feature type="transmembrane region" description="Helical" evidence="6">
    <location>
        <begin position="61"/>
        <end position="86"/>
    </location>
</feature>
<reference evidence="8 9" key="2">
    <citation type="submission" date="2016-08" db="EMBL/GenBank/DDBJ databases">
        <title>Pervasive Adenine N6-methylation of Active Genes in Fungi.</title>
        <authorList>
            <consortium name="DOE Joint Genome Institute"/>
            <person name="Mondo S.J."/>
            <person name="Dannebaum R.O."/>
            <person name="Kuo R.C."/>
            <person name="Labutti K."/>
            <person name="Haridas S."/>
            <person name="Kuo A."/>
            <person name="Salamov A."/>
            <person name="Ahrendt S.R."/>
            <person name="Lipzen A."/>
            <person name="Sullivan W."/>
            <person name="Andreopoulos W.B."/>
            <person name="Clum A."/>
            <person name="Lindquist E."/>
            <person name="Daum C."/>
            <person name="Ramamoorthy G.K."/>
            <person name="Gryganskyi A."/>
            <person name="Culley D."/>
            <person name="Magnuson J.K."/>
            <person name="James T.Y."/>
            <person name="O'Malley M.A."/>
            <person name="Stajich J.E."/>
            <person name="Spatafora J.W."/>
            <person name="Visel A."/>
            <person name="Grigoriev I.V."/>
        </authorList>
    </citation>
    <scope>NUCLEOTIDE SEQUENCE [LARGE SCALE GENOMIC DNA]</scope>
    <source>
        <strain evidence="9">finn</strain>
    </source>
</reference>
<feature type="transmembrane region" description="Helical" evidence="6">
    <location>
        <begin position="217"/>
        <end position="241"/>
    </location>
</feature>
<dbReference type="InterPro" id="IPR011701">
    <property type="entry name" value="MFS"/>
</dbReference>
<keyword evidence="9" id="KW-1185">Reference proteome</keyword>
<dbReference type="InterPro" id="IPR036259">
    <property type="entry name" value="MFS_trans_sf"/>
</dbReference>
<dbReference type="OrthoDB" id="2147446at2759"/>
<feature type="domain" description="Major facilitator superfamily (MFS) profile" evidence="7">
    <location>
        <begin position="64"/>
        <end position="538"/>
    </location>
</feature>
<evidence type="ECO:0000313" key="8">
    <source>
        <dbReference type="EMBL" id="ORX50745.1"/>
    </source>
</evidence>
<dbReference type="Gene3D" id="1.20.1720.10">
    <property type="entry name" value="Multidrug resistance protein D"/>
    <property type="match status" value="1"/>
</dbReference>
<comment type="caution">
    <text evidence="8">The sequence shown here is derived from an EMBL/GenBank/DDBJ whole genome shotgun (WGS) entry which is preliminary data.</text>
</comment>
<feature type="transmembrane region" description="Helical" evidence="6">
    <location>
        <begin position="98"/>
        <end position="117"/>
    </location>
</feature>
<sequence>MSDTTLNGNEDKQNEINEIDIIDINTTNETYTMNDIHSLKTHENGYTNSNHVNLELSKKQFYIVFISLITSLAMVSLDITVISSSLPLIINEFNEYDSYMWVVVAYLLANTTIQPVCGKLSDIIGKKYLIEFALLIFLISSIICGATIHFYILAIARVFQGASGGCIASLAYTICLDIIPIKNREIYFGLLNSTFSLAFAVGPLINGILIKTLSWRWGFFINILLCLISMLGIGFNIKIPFSPGNIKDKIERIDFAGTFFFIVTMICLLHTLNWGGSMYEWSSKIILFLICSFLILLCCFVFIEYKISKEPIIPFSIFKLKNVCISIIVSFLSGIIFITFNSTFSMVYQDGNGYSAIMTGLRISPVFIIITISLIGTSWINQKIGHIKEFIIAGAFVLFFSCLFLSYIKEDTPYYIEFFIYIFFSISIVIPLQFSLEFAKISSPLKLNSVSIAISLFFRMIGGIVGVAVFDMMLKNDFIRNYKNDHPSFKNGSINNLDHLENGQQYYANAIDFAYRATFLPPVIIMFIISFFFTKLRYMEKIKKEKNRGNSENSIERNKSLNISYSEEFNINSSLSQKYKIEFK</sequence>
<dbReference type="PROSITE" id="PS50850">
    <property type="entry name" value="MFS"/>
    <property type="match status" value="1"/>
</dbReference>
<feature type="transmembrane region" description="Helical" evidence="6">
    <location>
        <begin position="285"/>
        <end position="303"/>
    </location>
</feature>
<dbReference type="Proteomes" id="UP000193719">
    <property type="component" value="Unassembled WGS sequence"/>
</dbReference>